<evidence type="ECO:0000313" key="2">
    <source>
        <dbReference type="Proteomes" id="UP000231300"/>
    </source>
</evidence>
<evidence type="ECO:0008006" key="3">
    <source>
        <dbReference type="Google" id="ProtNLM"/>
    </source>
</evidence>
<dbReference type="InterPro" id="IPR013783">
    <property type="entry name" value="Ig-like_fold"/>
</dbReference>
<proteinExistence type="predicted"/>
<dbReference type="Proteomes" id="UP000231300">
    <property type="component" value="Unassembled WGS sequence"/>
</dbReference>
<name>A0A2J0N3X1_9BACT</name>
<feature type="non-terminal residue" evidence="1">
    <location>
        <position position="1"/>
    </location>
</feature>
<evidence type="ECO:0000313" key="1">
    <source>
        <dbReference type="EMBL" id="PJC49577.1"/>
    </source>
</evidence>
<accession>A0A2J0N3X1</accession>
<protein>
    <recommendedName>
        <fullName evidence="3">CARDB domain-containing protein</fullName>
    </recommendedName>
</protein>
<gene>
    <name evidence="1" type="ORF">CO033_01010</name>
</gene>
<organism evidence="1 2">
    <name type="scientific">Candidatus Nomurabacteria bacterium CG_4_9_14_0_2_um_filter_32_10</name>
    <dbReference type="NCBI Taxonomy" id="1974729"/>
    <lineage>
        <taxon>Bacteria</taxon>
        <taxon>Candidatus Nomuraibacteriota</taxon>
    </lineage>
</organism>
<dbReference type="Gene3D" id="2.60.40.10">
    <property type="entry name" value="Immunoglobulins"/>
    <property type="match status" value="2"/>
</dbReference>
<dbReference type="EMBL" id="PFRK01000015">
    <property type="protein sequence ID" value="PJC49577.1"/>
    <property type="molecule type" value="Genomic_DNA"/>
</dbReference>
<sequence>EGNNCGPWTTVEVGEVPTFPDLTADVITPTTAYVGVSKVFSADIHNESGVGTGIGFKNFIQITDDPGTTTTAKNNNLFSTNKTQAAVSWPVSLPYVTMNALGPNGVGQTSQSYTFTTAGTYYIRACADKSNPADGGVINEGTTGGENNNCGSSVGIMNGYTPIIVTEQPFADLVASAVTPNKVMVGQNTFFATITNQGTGTTQKSFTNKFQVSEDPDFSKPTEYTITMPTLVAGKSDITSESILFEGEGIYYMRACADLPPYDYGVIDEGPSHQNEDNNCGDSTTVEVGGEVTAPIIHSPTADKIGNTYADLGATVASEGGYDVTIERGTCYSASSSEWIPSGSPSDNCSSAEAGTGTGIFSHKRSGLIPDTNYFYAGYATNYIGTSYTNVATFKTLNGTDPSGNLSATTCSIANNASTCESKVDWTTDNLSPSTSTAVTRDNPDNTLVGSGSSGTATSVVNFGDSVFYLYNNEVILDSQKINVGCVDGTYWNNDTEPGKCKTTPLTPYVTLTANPTSVVSGSSSTLKWTSGNTTSCLSDFFSGEGATSGSVLVSPIATTTYTMTCDNGVTGATDKAEVTVITTGPGPGGSGKTPGYIEN</sequence>
<comment type="caution">
    <text evidence="1">The sequence shown here is derived from an EMBL/GenBank/DDBJ whole genome shotgun (WGS) entry which is preliminary data.</text>
</comment>
<dbReference type="AlphaFoldDB" id="A0A2J0N3X1"/>
<reference evidence="2" key="1">
    <citation type="submission" date="2017-09" db="EMBL/GenBank/DDBJ databases">
        <title>Depth-based differentiation of microbial function through sediment-hosted aquifers and enrichment of novel symbionts in the deep terrestrial subsurface.</title>
        <authorList>
            <person name="Probst A.J."/>
            <person name="Ladd B."/>
            <person name="Jarett J.K."/>
            <person name="Geller-Mcgrath D.E."/>
            <person name="Sieber C.M.K."/>
            <person name="Emerson J.B."/>
            <person name="Anantharaman K."/>
            <person name="Thomas B.C."/>
            <person name="Malmstrom R."/>
            <person name="Stieglmeier M."/>
            <person name="Klingl A."/>
            <person name="Woyke T."/>
            <person name="Ryan C.M."/>
            <person name="Banfield J.F."/>
        </authorList>
    </citation>
    <scope>NUCLEOTIDE SEQUENCE [LARGE SCALE GENOMIC DNA]</scope>
</reference>